<dbReference type="EMBL" id="SCFB01000002">
    <property type="protein sequence ID" value="RZI46837.1"/>
    <property type="molecule type" value="Genomic_DNA"/>
</dbReference>
<dbReference type="PANTHER" id="PTHR38039">
    <property type="entry name" value="TOXIN YOEB"/>
    <property type="match status" value="1"/>
</dbReference>
<dbReference type="GO" id="GO:0045892">
    <property type="term" value="P:negative regulation of DNA-templated transcription"/>
    <property type="evidence" value="ECO:0007669"/>
    <property type="project" value="TreeGrafter"/>
</dbReference>
<comment type="caution">
    <text evidence="7">The sequence shown here is derived from an EMBL/GenBank/DDBJ whole genome shotgun (WGS) entry which is preliminary data.</text>
</comment>
<evidence type="ECO:0000256" key="2">
    <source>
        <dbReference type="ARBA" id="ARBA00022649"/>
    </source>
</evidence>
<dbReference type="InterPro" id="IPR035093">
    <property type="entry name" value="RelE/ParE_toxin_dom_sf"/>
</dbReference>
<evidence type="ECO:0000256" key="3">
    <source>
        <dbReference type="ARBA" id="ARBA00022722"/>
    </source>
</evidence>
<keyword evidence="3" id="KW-0540">Nuclease</keyword>
<accession>A0A4V2E001</accession>
<dbReference type="Proteomes" id="UP000293550">
    <property type="component" value="Unassembled WGS sequence"/>
</dbReference>
<dbReference type="GO" id="GO:0016787">
    <property type="term" value="F:hydrolase activity"/>
    <property type="evidence" value="ECO:0007669"/>
    <property type="project" value="UniProtKB-KW"/>
</dbReference>
<dbReference type="InterPro" id="IPR009614">
    <property type="entry name" value="YoeB_toxin"/>
</dbReference>
<dbReference type="OrthoDB" id="9801102at2"/>
<dbReference type="Pfam" id="PF06769">
    <property type="entry name" value="YoeB_toxin"/>
    <property type="match status" value="1"/>
</dbReference>
<dbReference type="SUPFAM" id="SSF143011">
    <property type="entry name" value="RelE-like"/>
    <property type="match status" value="1"/>
</dbReference>
<keyword evidence="4" id="KW-0255">Endonuclease</keyword>
<comment type="similarity">
    <text evidence="1">Belongs to the YoeB family.</text>
</comment>
<evidence type="ECO:0000256" key="5">
    <source>
        <dbReference type="ARBA" id="ARBA00022801"/>
    </source>
</evidence>
<evidence type="ECO:0000313" key="7">
    <source>
        <dbReference type="EMBL" id="RZI46837.1"/>
    </source>
</evidence>
<gene>
    <name evidence="7" type="ORF">EQU50_01020</name>
</gene>
<organism evidence="7 8">
    <name type="scientific">Candidatus Finniella inopinata</name>
    <dbReference type="NCBI Taxonomy" id="1696036"/>
    <lineage>
        <taxon>Bacteria</taxon>
        <taxon>Pseudomonadati</taxon>
        <taxon>Pseudomonadota</taxon>
        <taxon>Alphaproteobacteria</taxon>
        <taxon>Holosporales</taxon>
        <taxon>Candidatus Paracaedibacteraceae</taxon>
        <taxon>Candidatus Finniella</taxon>
    </lineage>
</organism>
<dbReference type="GO" id="GO:0006401">
    <property type="term" value="P:RNA catabolic process"/>
    <property type="evidence" value="ECO:0007669"/>
    <property type="project" value="InterPro"/>
</dbReference>
<dbReference type="PANTHER" id="PTHR38039:SF1">
    <property type="entry name" value="TOXIN YOEB"/>
    <property type="match status" value="1"/>
</dbReference>
<keyword evidence="8" id="KW-1185">Reference proteome</keyword>
<dbReference type="AlphaFoldDB" id="A0A4V2E001"/>
<sequence length="84" mass="10071">MILFEQKAWEQYVEWQAIDKKKLLKINTLIKECLRSPFVGIGKPEPLKGDYSGFWSRRIDDVHRLIYSYENETLTIVACKYHYD</sequence>
<keyword evidence="2" id="KW-1277">Toxin-antitoxin system</keyword>
<keyword evidence="5" id="KW-0378">Hydrolase</keyword>
<evidence type="ECO:0000256" key="1">
    <source>
        <dbReference type="ARBA" id="ARBA00008172"/>
    </source>
</evidence>
<evidence type="ECO:0000256" key="6">
    <source>
        <dbReference type="ARBA" id="ARBA00030388"/>
    </source>
</evidence>
<evidence type="ECO:0000313" key="8">
    <source>
        <dbReference type="Proteomes" id="UP000293550"/>
    </source>
</evidence>
<reference evidence="7 8" key="1">
    <citation type="submission" date="2018-10" db="EMBL/GenBank/DDBJ databases">
        <title>An updated phylogeny of the Alphaproteobacteria reveals that the parasitic Rickettsiales and Holosporales have independent origins.</title>
        <authorList>
            <person name="Munoz-Gomez S.A."/>
            <person name="Hess S."/>
            <person name="Burger G."/>
            <person name="Lang B.F."/>
            <person name="Susko E."/>
            <person name="Slamovits C.H."/>
            <person name="Roger A.J."/>
        </authorList>
    </citation>
    <scope>NUCLEOTIDE SEQUENCE [LARGE SCALE GENOMIC DNA]</scope>
    <source>
        <strain evidence="7">HOLO01</strain>
    </source>
</reference>
<dbReference type="RefSeq" id="WP_130153309.1">
    <property type="nucleotide sequence ID" value="NZ_SCFB01000002.1"/>
</dbReference>
<evidence type="ECO:0000256" key="4">
    <source>
        <dbReference type="ARBA" id="ARBA00022759"/>
    </source>
</evidence>
<dbReference type="Gene3D" id="3.30.2310.20">
    <property type="entry name" value="RelE-like"/>
    <property type="match status" value="1"/>
</dbReference>
<dbReference type="NCBIfam" id="TIGR02116">
    <property type="entry name" value="toxin_Txe_YoeB"/>
    <property type="match status" value="1"/>
</dbReference>
<dbReference type="GO" id="GO:0004519">
    <property type="term" value="F:endonuclease activity"/>
    <property type="evidence" value="ECO:0007669"/>
    <property type="project" value="UniProtKB-KW"/>
</dbReference>
<protein>
    <recommendedName>
        <fullName evidence="6">Putative mRNA interferase YoeB</fullName>
    </recommendedName>
</protein>
<name>A0A4V2E001_9PROT</name>
<proteinExistence type="inferred from homology"/>